<sequence length="211" mass="23145">MTSGQYKEGWLMRSRQVTYVALPPDGPTVRSGTRSDCGSTSMMPPGLPIRQSVRAAARKKAVGSTAVSTYPGASQRCHVGDNGIHWESNRECHNSQWHVRGLFGIEREKALSKKHPRRESLSHLGRRNNGPPAVKSVTQERSLVASQCRLEAPACDRESAPKLTYCSRQLDTEHKASGRHICGASITSEAPLVLAAQKGLHRACEHLARCR</sequence>
<organism evidence="2 3">
    <name type="scientific">Rhipicephalus microplus</name>
    <name type="common">Cattle tick</name>
    <name type="synonym">Boophilus microplus</name>
    <dbReference type="NCBI Taxonomy" id="6941"/>
    <lineage>
        <taxon>Eukaryota</taxon>
        <taxon>Metazoa</taxon>
        <taxon>Ecdysozoa</taxon>
        <taxon>Arthropoda</taxon>
        <taxon>Chelicerata</taxon>
        <taxon>Arachnida</taxon>
        <taxon>Acari</taxon>
        <taxon>Parasitiformes</taxon>
        <taxon>Ixodida</taxon>
        <taxon>Ixodoidea</taxon>
        <taxon>Ixodidae</taxon>
        <taxon>Rhipicephalinae</taxon>
        <taxon>Rhipicephalus</taxon>
        <taxon>Boophilus</taxon>
    </lineage>
</organism>
<protein>
    <submittedName>
        <fullName evidence="2">Uncharacterized protein</fullName>
    </submittedName>
</protein>
<keyword evidence="3" id="KW-1185">Reference proteome</keyword>
<dbReference type="EMBL" id="JABSTU010000003">
    <property type="protein sequence ID" value="KAH8035792.1"/>
    <property type="molecule type" value="Genomic_DNA"/>
</dbReference>
<gene>
    <name evidence="2" type="ORF">HPB51_008619</name>
</gene>
<evidence type="ECO:0000256" key="1">
    <source>
        <dbReference type="SAM" id="MobiDB-lite"/>
    </source>
</evidence>
<feature type="region of interest" description="Disordered" evidence="1">
    <location>
        <begin position="111"/>
        <end position="138"/>
    </location>
</feature>
<feature type="region of interest" description="Disordered" evidence="1">
    <location>
        <begin position="27"/>
        <end position="47"/>
    </location>
</feature>
<reference evidence="2" key="1">
    <citation type="journal article" date="2020" name="Cell">
        <title>Large-Scale Comparative Analyses of Tick Genomes Elucidate Their Genetic Diversity and Vector Capacities.</title>
        <authorList>
            <consortium name="Tick Genome and Microbiome Consortium (TIGMIC)"/>
            <person name="Jia N."/>
            <person name="Wang J."/>
            <person name="Shi W."/>
            <person name="Du L."/>
            <person name="Sun Y."/>
            <person name="Zhan W."/>
            <person name="Jiang J.F."/>
            <person name="Wang Q."/>
            <person name="Zhang B."/>
            <person name="Ji P."/>
            <person name="Bell-Sakyi L."/>
            <person name="Cui X.M."/>
            <person name="Yuan T.T."/>
            <person name="Jiang B.G."/>
            <person name="Yang W.F."/>
            <person name="Lam T.T."/>
            <person name="Chang Q.C."/>
            <person name="Ding S.J."/>
            <person name="Wang X.J."/>
            <person name="Zhu J.G."/>
            <person name="Ruan X.D."/>
            <person name="Zhao L."/>
            <person name="Wei J.T."/>
            <person name="Ye R.Z."/>
            <person name="Que T.C."/>
            <person name="Du C.H."/>
            <person name="Zhou Y.H."/>
            <person name="Cheng J.X."/>
            <person name="Dai P.F."/>
            <person name="Guo W.B."/>
            <person name="Han X.H."/>
            <person name="Huang E.J."/>
            <person name="Li L.F."/>
            <person name="Wei W."/>
            <person name="Gao Y.C."/>
            <person name="Liu J.Z."/>
            <person name="Shao H.Z."/>
            <person name="Wang X."/>
            <person name="Wang C.C."/>
            <person name="Yang T.C."/>
            <person name="Huo Q.B."/>
            <person name="Li W."/>
            <person name="Chen H.Y."/>
            <person name="Chen S.E."/>
            <person name="Zhou L.G."/>
            <person name="Ni X.B."/>
            <person name="Tian J.H."/>
            <person name="Sheng Y."/>
            <person name="Liu T."/>
            <person name="Pan Y.S."/>
            <person name="Xia L.Y."/>
            <person name="Li J."/>
            <person name="Zhao F."/>
            <person name="Cao W.C."/>
        </authorList>
    </citation>
    <scope>NUCLEOTIDE SEQUENCE</scope>
    <source>
        <strain evidence="2">Rmic-2018</strain>
    </source>
</reference>
<accession>A0A9J6EP31</accession>
<reference evidence="2" key="2">
    <citation type="submission" date="2021-09" db="EMBL/GenBank/DDBJ databases">
        <authorList>
            <person name="Jia N."/>
            <person name="Wang J."/>
            <person name="Shi W."/>
            <person name="Du L."/>
            <person name="Sun Y."/>
            <person name="Zhan W."/>
            <person name="Jiang J."/>
            <person name="Wang Q."/>
            <person name="Zhang B."/>
            <person name="Ji P."/>
            <person name="Sakyi L.B."/>
            <person name="Cui X."/>
            <person name="Yuan T."/>
            <person name="Jiang B."/>
            <person name="Yang W."/>
            <person name="Lam T.T.-Y."/>
            <person name="Chang Q."/>
            <person name="Ding S."/>
            <person name="Wang X."/>
            <person name="Zhu J."/>
            <person name="Ruan X."/>
            <person name="Zhao L."/>
            <person name="Wei J."/>
            <person name="Que T."/>
            <person name="Du C."/>
            <person name="Cheng J."/>
            <person name="Dai P."/>
            <person name="Han X."/>
            <person name="Huang E."/>
            <person name="Gao Y."/>
            <person name="Liu J."/>
            <person name="Shao H."/>
            <person name="Ye R."/>
            <person name="Li L."/>
            <person name="Wei W."/>
            <person name="Wang X."/>
            <person name="Wang C."/>
            <person name="Huo Q."/>
            <person name="Li W."/>
            <person name="Guo W."/>
            <person name="Chen H."/>
            <person name="Chen S."/>
            <person name="Zhou L."/>
            <person name="Zhou L."/>
            <person name="Ni X."/>
            <person name="Tian J."/>
            <person name="Zhou Y."/>
            <person name="Sheng Y."/>
            <person name="Liu T."/>
            <person name="Pan Y."/>
            <person name="Xia L."/>
            <person name="Li J."/>
            <person name="Zhao F."/>
            <person name="Cao W."/>
        </authorList>
    </citation>
    <scope>NUCLEOTIDE SEQUENCE</scope>
    <source>
        <strain evidence="2">Rmic-2018</strain>
        <tissue evidence="2">Larvae</tissue>
    </source>
</reference>
<dbReference type="AlphaFoldDB" id="A0A9J6EP31"/>
<comment type="caution">
    <text evidence="2">The sequence shown here is derived from an EMBL/GenBank/DDBJ whole genome shotgun (WGS) entry which is preliminary data.</text>
</comment>
<proteinExistence type="predicted"/>
<feature type="compositionally biased region" description="Polar residues" evidence="1">
    <location>
        <begin position="30"/>
        <end position="42"/>
    </location>
</feature>
<evidence type="ECO:0000313" key="3">
    <source>
        <dbReference type="Proteomes" id="UP000821866"/>
    </source>
</evidence>
<name>A0A9J6EP31_RHIMP</name>
<evidence type="ECO:0000313" key="2">
    <source>
        <dbReference type="EMBL" id="KAH8035792.1"/>
    </source>
</evidence>
<dbReference type="Proteomes" id="UP000821866">
    <property type="component" value="Chromosome 11"/>
</dbReference>